<dbReference type="UniPathway" id="UPA00074">
    <property type="reaction ID" value="UER00131"/>
</dbReference>
<dbReference type="Gene3D" id="3.30.470.20">
    <property type="entry name" value="ATP-grasp fold, B domain"/>
    <property type="match status" value="1"/>
</dbReference>
<dbReference type="PANTHER" id="PTHR43599">
    <property type="entry name" value="MULTIFUNCTIONAL PROTEIN ADE2"/>
    <property type="match status" value="1"/>
</dbReference>
<dbReference type="InterPro" id="IPR028923">
    <property type="entry name" value="SAICAR_synt/ADE2_N"/>
</dbReference>
<dbReference type="InterPro" id="IPR018236">
    <property type="entry name" value="SAICAR_synthetase_CS"/>
</dbReference>
<evidence type="ECO:0000256" key="9">
    <source>
        <dbReference type="ARBA" id="ARBA00030409"/>
    </source>
</evidence>
<keyword evidence="5 11" id="KW-0436">Ligase</keyword>
<dbReference type="GO" id="GO:0006189">
    <property type="term" value="P:'de novo' IMP biosynthetic process"/>
    <property type="evidence" value="ECO:0007669"/>
    <property type="project" value="UniProtKB-UniRule"/>
</dbReference>
<evidence type="ECO:0000256" key="4">
    <source>
        <dbReference type="ARBA" id="ARBA00016460"/>
    </source>
</evidence>
<dbReference type="InterPro" id="IPR001636">
    <property type="entry name" value="SAICAR_synth"/>
</dbReference>
<keyword evidence="7 11" id="KW-0658">Purine biosynthesis</keyword>
<evidence type="ECO:0000259" key="12">
    <source>
        <dbReference type="Pfam" id="PF01259"/>
    </source>
</evidence>
<dbReference type="EC" id="6.3.2.6" evidence="3 11"/>
<organism evidence="13 14">
    <name type="scientific">Lactobacillus amylovorus subsp. animalium DSM 16698</name>
    <dbReference type="NCBI Taxonomy" id="695563"/>
    <lineage>
        <taxon>Bacteria</taxon>
        <taxon>Bacillati</taxon>
        <taxon>Bacillota</taxon>
        <taxon>Bacilli</taxon>
        <taxon>Lactobacillales</taxon>
        <taxon>Lactobacillaceae</taxon>
        <taxon>Lactobacillus</taxon>
        <taxon>Lactobacillus amylovorus subsp. animalium</taxon>
    </lineage>
</organism>
<dbReference type="FunFam" id="3.30.470.20:FF:000006">
    <property type="entry name" value="Phosphoribosylaminoimidazole-succinocarboxamide synthase"/>
    <property type="match status" value="1"/>
</dbReference>
<dbReference type="SUPFAM" id="SSF56104">
    <property type="entry name" value="SAICAR synthase-like"/>
    <property type="match status" value="1"/>
</dbReference>
<evidence type="ECO:0000256" key="1">
    <source>
        <dbReference type="ARBA" id="ARBA00004672"/>
    </source>
</evidence>
<comment type="caution">
    <text evidence="13">The sequence shown here is derived from an EMBL/GenBank/DDBJ whole genome shotgun (WGS) entry which is preliminary data.</text>
</comment>
<dbReference type="Proteomes" id="UP000051529">
    <property type="component" value="Unassembled WGS sequence"/>
</dbReference>
<accession>A0A0R2KK47</accession>
<evidence type="ECO:0000313" key="14">
    <source>
        <dbReference type="Proteomes" id="UP000051529"/>
    </source>
</evidence>
<evidence type="ECO:0000256" key="2">
    <source>
        <dbReference type="ARBA" id="ARBA00010190"/>
    </source>
</evidence>
<proteinExistence type="inferred from homology"/>
<evidence type="ECO:0000256" key="10">
    <source>
        <dbReference type="ARBA" id="ARBA00048475"/>
    </source>
</evidence>
<evidence type="ECO:0000256" key="6">
    <source>
        <dbReference type="ARBA" id="ARBA00022741"/>
    </source>
</evidence>
<evidence type="ECO:0000313" key="13">
    <source>
        <dbReference type="EMBL" id="KRN89736.1"/>
    </source>
</evidence>
<gene>
    <name evidence="11" type="primary">purC</name>
    <name evidence="13" type="ORF">IV44_GL000811</name>
</gene>
<dbReference type="NCBIfam" id="TIGR00081">
    <property type="entry name" value="purC"/>
    <property type="match status" value="1"/>
</dbReference>
<dbReference type="GO" id="GO:0004639">
    <property type="term" value="F:phosphoribosylaminoimidazolesuccinocarboxamide synthase activity"/>
    <property type="evidence" value="ECO:0007669"/>
    <property type="project" value="UniProtKB-UniRule"/>
</dbReference>
<dbReference type="CDD" id="cd01415">
    <property type="entry name" value="SAICAR_synt_PurC"/>
    <property type="match status" value="1"/>
</dbReference>
<dbReference type="PATRIC" id="fig|695563.3.peg.863"/>
<comment type="pathway">
    <text evidence="1 11">Purine metabolism; IMP biosynthesis via de novo pathway; 5-amino-1-(5-phospho-D-ribosyl)imidazole-4-carboxamide from 5-amino-1-(5-phospho-D-ribosyl)imidazole-4-carboxylate: step 1/2.</text>
</comment>
<dbReference type="Gene3D" id="3.30.200.20">
    <property type="entry name" value="Phosphorylase Kinase, domain 1"/>
    <property type="match status" value="1"/>
</dbReference>
<dbReference type="PROSITE" id="PS01058">
    <property type="entry name" value="SAICAR_SYNTHETASE_2"/>
    <property type="match status" value="1"/>
</dbReference>
<evidence type="ECO:0000256" key="7">
    <source>
        <dbReference type="ARBA" id="ARBA00022755"/>
    </source>
</evidence>
<evidence type="ECO:0000256" key="11">
    <source>
        <dbReference type="HAMAP-Rule" id="MF_00137"/>
    </source>
</evidence>
<evidence type="ECO:0000256" key="3">
    <source>
        <dbReference type="ARBA" id="ARBA00012217"/>
    </source>
</evidence>
<dbReference type="EMBL" id="JQBQ01000027">
    <property type="protein sequence ID" value="KRN89736.1"/>
    <property type="molecule type" value="Genomic_DNA"/>
</dbReference>
<reference evidence="13 14" key="1">
    <citation type="journal article" date="2015" name="Genome Announc.">
        <title>Expanding the biotechnology potential of lactobacilli through comparative genomics of 213 strains and associated genera.</title>
        <authorList>
            <person name="Sun Z."/>
            <person name="Harris H.M."/>
            <person name="McCann A."/>
            <person name="Guo C."/>
            <person name="Argimon S."/>
            <person name="Zhang W."/>
            <person name="Yang X."/>
            <person name="Jeffery I.B."/>
            <person name="Cooney J.C."/>
            <person name="Kagawa T.F."/>
            <person name="Liu W."/>
            <person name="Song Y."/>
            <person name="Salvetti E."/>
            <person name="Wrobel A."/>
            <person name="Rasinkangas P."/>
            <person name="Parkhill J."/>
            <person name="Rea M.C."/>
            <person name="O'Sullivan O."/>
            <person name="Ritari J."/>
            <person name="Douillard F.P."/>
            <person name="Paul Ross R."/>
            <person name="Yang R."/>
            <person name="Briner A.E."/>
            <person name="Felis G.E."/>
            <person name="de Vos W.M."/>
            <person name="Barrangou R."/>
            <person name="Klaenhammer T.R."/>
            <person name="Caufield P.W."/>
            <person name="Cui Y."/>
            <person name="Zhang H."/>
            <person name="O'Toole P.W."/>
        </authorList>
    </citation>
    <scope>NUCLEOTIDE SEQUENCE [LARGE SCALE GENOMIC DNA]</scope>
    <source>
        <strain evidence="13 14">DSM 16698</strain>
    </source>
</reference>
<keyword evidence="6 11" id="KW-0547">Nucleotide-binding</keyword>
<dbReference type="HAMAP" id="MF_00137">
    <property type="entry name" value="SAICAR_synth"/>
    <property type="match status" value="1"/>
</dbReference>
<dbReference type="InterPro" id="IPR050089">
    <property type="entry name" value="SAICAR_synthetase"/>
</dbReference>
<dbReference type="GO" id="GO:0005524">
    <property type="term" value="F:ATP binding"/>
    <property type="evidence" value="ECO:0007669"/>
    <property type="project" value="UniProtKB-KW"/>
</dbReference>
<evidence type="ECO:0000256" key="5">
    <source>
        <dbReference type="ARBA" id="ARBA00022598"/>
    </source>
</evidence>
<dbReference type="GO" id="GO:0009236">
    <property type="term" value="P:cobalamin biosynthetic process"/>
    <property type="evidence" value="ECO:0007669"/>
    <property type="project" value="InterPro"/>
</dbReference>
<comment type="catalytic activity">
    <reaction evidence="10 11">
        <text>5-amino-1-(5-phospho-D-ribosyl)imidazole-4-carboxylate + L-aspartate + ATP = (2S)-2-[5-amino-1-(5-phospho-beta-D-ribosyl)imidazole-4-carboxamido]succinate + ADP + phosphate + 2 H(+)</text>
        <dbReference type="Rhea" id="RHEA:22628"/>
        <dbReference type="ChEBI" id="CHEBI:15378"/>
        <dbReference type="ChEBI" id="CHEBI:29991"/>
        <dbReference type="ChEBI" id="CHEBI:30616"/>
        <dbReference type="ChEBI" id="CHEBI:43474"/>
        <dbReference type="ChEBI" id="CHEBI:58443"/>
        <dbReference type="ChEBI" id="CHEBI:77657"/>
        <dbReference type="ChEBI" id="CHEBI:456216"/>
        <dbReference type="EC" id="6.3.2.6"/>
    </reaction>
</comment>
<evidence type="ECO:0000256" key="8">
    <source>
        <dbReference type="ARBA" id="ARBA00022840"/>
    </source>
</evidence>
<name>A0A0R2KK47_LACAM</name>
<comment type="similarity">
    <text evidence="2 11">Belongs to the SAICAR synthetase family.</text>
</comment>
<sequence length="253" mass="29207">MLFNNIRVFTKEKNKMAKLLYTGKVKEMWSTDDPEVLRVVYTDQATAGNGEKKDDFKNKAYLNNEISTLIFEYLSKNGVPTHFIKKISDTEELVKKCDMFPLEVVTRNIAAGHFSSRYGLGEGEKFDTPVEELFYKSDELDDPIMNESDAIALHIATAEEQKKIWELSRQVNKLLIPLFDKAGMELVDFKLEFGKDADGNIILADEFSPDNCRLWDKKTKKHMDKDVYRRDIGDLTTVYEQDLARIQEALKEI</sequence>
<protein>
    <recommendedName>
        <fullName evidence="4 11">Phosphoribosylaminoimidazole-succinocarboxamide synthase</fullName>
        <ecNumber evidence="3 11">6.3.2.6</ecNumber>
    </recommendedName>
    <alternativeName>
        <fullName evidence="9 11">SAICAR synthetase</fullName>
    </alternativeName>
</protein>
<dbReference type="AlphaFoldDB" id="A0A0R2KK47"/>
<dbReference type="Pfam" id="PF01259">
    <property type="entry name" value="SAICAR_synt"/>
    <property type="match status" value="1"/>
</dbReference>
<feature type="domain" description="SAICAR synthetase/ADE2 N-terminal" evidence="12">
    <location>
        <begin position="20"/>
        <end position="245"/>
    </location>
</feature>
<dbReference type="PANTHER" id="PTHR43599:SF3">
    <property type="entry name" value="SI:DKEY-6E2.2"/>
    <property type="match status" value="1"/>
</dbReference>
<keyword evidence="8 11" id="KW-0067">ATP-binding</keyword>
<dbReference type="InterPro" id="IPR033934">
    <property type="entry name" value="SAICAR_synt_PurC"/>
</dbReference>